<keyword evidence="4 6" id="KW-1133">Transmembrane helix</keyword>
<feature type="transmembrane region" description="Helical" evidence="6">
    <location>
        <begin position="353"/>
        <end position="375"/>
    </location>
</feature>
<feature type="transmembrane region" description="Helical" evidence="6">
    <location>
        <begin position="96"/>
        <end position="114"/>
    </location>
</feature>
<feature type="transmembrane region" description="Helical" evidence="6">
    <location>
        <begin position="202"/>
        <end position="224"/>
    </location>
</feature>
<keyword evidence="5 6" id="KW-0472">Membrane</keyword>
<feature type="transmembrane region" description="Helical" evidence="6">
    <location>
        <begin position="36"/>
        <end position="54"/>
    </location>
</feature>
<evidence type="ECO:0000259" key="7">
    <source>
        <dbReference type="PROSITE" id="PS50850"/>
    </source>
</evidence>
<dbReference type="Gene3D" id="1.20.1250.20">
    <property type="entry name" value="MFS general substrate transporter like domains"/>
    <property type="match status" value="1"/>
</dbReference>
<dbReference type="PANTHER" id="PTHR23504:SF15">
    <property type="entry name" value="MAJOR FACILITATOR SUPERFAMILY (MFS) PROFILE DOMAIN-CONTAINING PROTEIN"/>
    <property type="match status" value="1"/>
</dbReference>
<feature type="transmembrane region" description="Helical" evidence="6">
    <location>
        <begin position="267"/>
        <end position="283"/>
    </location>
</feature>
<dbReference type="InterPro" id="IPR011701">
    <property type="entry name" value="MFS"/>
</dbReference>
<proteinExistence type="predicted"/>
<dbReference type="PANTHER" id="PTHR23504">
    <property type="entry name" value="MAJOR FACILITATOR SUPERFAMILY DOMAIN-CONTAINING PROTEIN 10"/>
    <property type="match status" value="1"/>
</dbReference>
<keyword evidence="2" id="KW-0813">Transport</keyword>
<evidence type="ECO:0000256" key="1">
    <source>
        <dbReference type="ARBA" id="ARBA00004651"/>
    </source>
</evidence>
<feature type="transmembrane region" description="Helical" evidence="6">
    <location>
        <begin position="126"/>
        <end position="150"/>
    </location>
</feature>
<dbReference type="CDD" id="cd17330">
    <property type="entry name" value="MFS_SLC46_TetA_like"/>
    <property type="match status" value="1"/>
</dbReference>
<dbReference type="InterPro" id="IPR020846">
    <property type="entry name" value="MFS_dom"/>
</dbReference>
<dbReference type="EMBL" id="MOXJ01000047">
    <property type="protein sequence ID" value="PDO09309.1"/>
    <property type="molecule type" value="Genomic_DNA"/>
</dbReference>
<dbReference type="InterPro" id="IPR001958">
    <property type="entry name" value="Tet-R_TetA/multi-R_MdtG-like"/>
</dbReference>
<evidence type="ECO:0000256" key="5">
    <source>
        <dbReference type="ARBA" id="ARBA00023136"/>
    </source>
</evidence>
<name>A0A2A6DXN1_9BACL</name>
<evidence type="ECO:0000313" key="9">
    <source>
        <dbReference type="Proteomes" id="UP000243688"/>
    </source>
</evidence>
<dbReference type="Proteomes" id="UP000243688">
    <property type="component" value="Unassembled WGS sequence"/>
</dbReference>
<dbReference type="GO" id="GO:0005886">
    <property type="term" value="C:plasma membrane"/>
    <property type="evidence" value="ECO:0007669"/>
    <property type="project" value="UniProtKB-SubCell"/>
</dbReference>
<organism evidence="8 9">
    <name type="scientific">Candidatus Reconcilbacillus cellulovorans</name>
    <dbReference type="NCBI Taxonomy" id="1906605"/>
    <lineage>
        <taxon>Bacteria</taxon>
        <taxon>Bacillati</taxon>
        <taxon>Bacillota</taxon>
        <taxon>Bacilli</taxon>
        <taxon>Bacillales</taxon>
        <taxon>Paenibacillaceae</taxon>
        <taxon>Candidatus Reconcilbacillus</taxon>
    </lineage>
</organism>
<reference evidence="8 9" key="1">
    <citation type="submission" date="2016-12" db="EMBL/GenBank/DDBJ databases">
        <title>Candidatus Reconcilibacillus cellulovorans genome.</title>
        <authorList>
            <person name="Kolinko S."/>
            <person name="Wu Y.-W."/>
            <person name="Tachea F."/>
            <person name="Denzel E."/>
            <person name="Hiras J."/>
            <person name="Baecker N."/>
            <person name="Chan L.J."/>
            <person name="Eichorst S.A."/>
            <person name="Frey D."/>
            <person name="Adams P.D."/>
            <person name="Pray T."/>
            <person name="Tanjore D."/>
            <person name="Petzold C.J."/>
            <person name="Gladden J.M."/>
            <person name="Simmons B.A."/>
            <person name="Singer S.W."/>
        </authorList>
    </citation>
    <scope>NUCLEOTIDE SEQUENCE [LARGE SCALE GENOMIC DNA]</scope>
    <source>
        <strain evidence="8">JTherm</strain>
    </source>
</reference>
<evidence type="ECO:0000256" key="4">
    <source>
        <dbReference type="ARBA" id="ARBA00022989"/>
    </source>
</evidence>
<dbReference type="Pfam" id="PF07690">
    <property type="entry name" value="MFS_1"/>
    <property type="match status" value="1"/>
</dbReference>
<dbReference type="SUPFAM" id="SSF103473">
    <property type="entry name" value="MFS general substrate transporter"/>
    <property type="match status" value="1"/>
</dbReference>
<sequence length="384" mass="41260">MKKPLVLIVFIVFLVFVGFGIVIPVMPDMVNSPSHLSWMLAIYSLISFLVSPAWGALSDRIGRRPVLMIGLAGFAFSFLLFGLAGDRLWQMYLSRILGGLFSGATTSCAVAYVADVSPEYHRTRNMGLVGMAIGLGFVFGPAIGGGLSVFGVEVPFYTAAGLTAATLALAWRQLPESLERSRLEQMPERTSRWAAFRGPVRMLYALSFVVSFSMAGLEATLFYFLENRIRAGSFEIGIVLTVSGLVGAFVQGGVVRKWIRHGDEWRAIAVGLVLSAAGFWLLLETGSLATAVLFTCVFGIGNALVRPCVMSLITLKSKAGQGTATGLNASMDSLGRIVGPLVGGYLYVRHADLPYALTGIVNLLSLGLVFGFLYMDRMAGRKAA</sequence>
<comment type="caution">
    <text evidence="8">The sequence shown here is derived from an EMBL/GenBank/DDBJ whole genome shotgun (WGS) entry which is preliminary data.</text>
</comment>
<protein>
    <submittedName>
        <fullName evidence="8">MFS transporter</fullName>
    </submittedName>
</protein>
<feature type="transmembrane region" description="Helical" evidence="6">
    <location>
        <begin position="289"/>
        <end position="315"/>
    </location>
</feature>
<dbReference type="InterPro" id="IPR036259">
    <property type="entry name" value="MFS_trans_sf"/>
</dbReference>
<dbReference type="PRINTS" id="PR01035">
    <property type="entry name" value="TCRTETA"/>
</dbReference>
<dbReference type="AlphaFoldDB" id="A0A2A6DXN1"/>
<evidence type="ECO:0000256" key="6">
    <source>
        <dbReference type="SAM" id="Phobius"/>
    </source>
</evidence>
<evidence type="ECO:0000313" key="8">
    <source>
        <dbReference type="EMBL" id="PDO09309.1"/>
    </source>
</evidence>
<dbReference type="PROSITE" id="PS50850">
    <property type="entry name" value="MFS"/>
    <property type="match status" value="1"/>
</dbReference>
<accession>A0A2A6DXN1</accession>
<gene>
    <name evidence="8" type="ORF">BLM47_13255</name>
</gene>
<evidence type="ECO:0000256" key="3">
    <source>
        <dbReference type="ARBA" id="ARBA00022692"/>
    </source>
</evidence>
<evidence type="ECO:0000256" key="2">
    <source>
        <dbReference type="ARBA" id="ARBA00022448"/>
    </source>
</evidence>
<feature type="domain" description="Major facilitator superfamily (MFS) profile" evidence="7">
    <location>
        <begin position="1"/>
        <end position="379"/>
    </location>
</feature>
<dbReference type="GO" id="GO:0022857">
    <property type="term" value="F:transmembrane transporter activity"/>
    <property type="evidence" value="ECO:0007669"/>
    <property type="project" value="InterPro"/>
</dbReference>
<feature type="transmembrane region" description="Helical" evidence="6">
    <location>
        <begin position="236"/>
        <end position="255"/>
    </location>
</feature>
<feature type="transmembrane region" description="Helical" evidence="6">
    <location>
        <begin position="66"/>
        <end position="84"/>
    </location>
</feature>
<comment type="subcellular location">
    <subcellularLocation>
        <location evidence="1">Cell membrane</location>
        <topology evidence="1">Multi-pass membrane protein</topology>
    </subcellularLocation>
</comment>
<keyword evidence="3 6" id="KW-0812">Transmembrane</keyword>